<dbReference type="InterPro" id="IPR032135">
    <property type="entry name" value="DUF4817"/>
</dbReference>
<gene>
    <name evidence="2" type="ORF">EVAR_45717_1</name>
</gene>
<dbReference type="AlphaFoldDB" id="A0A4C1WZB3"/>
<evidence type="ECO:0000259" key="1">
    <source>
        <dbReference type="Pfam" id="PF16087"/>
    </source>
</evidence>
<organism evidence="2 3">
    <name type="scientific">Eumeta variegata</name>
    <name type="common">Bagworm moth</name>
    <name type="synonym">Eumeta japonica</name>
    <dbReference type="NCBI Taxonomy" id="151549"/>
    <lineage>
        <taxon>Eukaryota</taxon>
        <taxon>Metazoa</taxon>
        <taxon>Ecdysozoa</taxon>
        <taxon>Arthropoda</taxon>
        <taxon>Hexapoda</taxon>
        <taxon>Insecta</taxon>
        <taxon>Pterygota</taxon>
        <taxon>Neoptera</taxon>
        <taxon>Endopterygota</taxon>
        <taxon>Lepidoptera</taxon>
        <taxon>Glossata</taxon>
        <taxon>Ditrysia</taxon>
        <taxon>Tineoidea</taxon>
        <taxon>Psychidae</taxon>
        <taxon>Oiketicinae</taxon>
        <taxon>Eumeta</taxon>
    </lineage>
</organism>
<dbReference type="OrthoDB" id="9971063at2759"/>
<comment type="caution">
    <text evidence="2">The sequence shown here is derived from an EMBL/GenBank/DDBJ whole genome shotgun (WGS) entry which is preliminary data.</text>
</comment>
<evidence type="ECO:0000313" key="2">
    <source>
        <dbReference type="EMBL" id="GBP55395.1"/>
    </source>
</evidence>
<dbReference type="Proteomes" id="UP000299102">
    <property type="component" value="Unassembled WGS sequence"/>
</dbReference>
<protein>
    <recommendedName>
        <fullName evidence="1">DUF4817 domain-containing protein</fullName>
    </recommendedName>
</protein>
<proteinExistence type="predicted"/>
<feature type="domain" description="DUF4817" evidence="1">
    <location>
        <begin position="7"/>
        <end position="58"/>
    </location>
</feature>
<keyword evidence="3" id="KW-1185">Reference proteome</keyword>
<dbReference type="Pfam" id="PF16087">
    <property type="entry name" value="DUF4817"/>
    <property type="match status" value="1"/>
</dbReference>
<reference evidence="2 3" key="1">
    <citation type="journal article" date="2019" name="Commun. Biol.">
        <title>The bagworm genome reveals a unique fibroin gene that provides high tensile strength.</title>
        <authorList>
            <person name="Kono N."/>
            <person name="Nakamura H."/>
            <person name="Ohtoshi R."/>
            <person name="Tomita M."/>
            <person name="Numata K."/>
            <person name="Arakawa K."/>
        </authorList>
    </citation>
    <scope>NUCLEOTIDE SEQUENCE [LARGE SCALE GENOMIC DNA]</scope>
</reference>
<dbReference type="EMBL" id="BGZK01000667">
    <property type="protein sequence ID" value="GBP55395.1"/>
    <property type="molecule type" value="Genomic_DNA"/>
</dbReference>
<evidence type="ECO:0000313" key="3">
    <source>
        <dbReference type="Proteomes" id="UP000299102"/>
    </source>
</evidence>
<name>A0A4C1WZB3_EUMVA</name>
<sequence length="115" mass="13348">MSHFDGKHRAFCVRAFYENSRSYIVTRRLYCSEFGLRRISEASSTNLIKIWVKRFEETDSTFKPQAKGRLRTSRTEDNIESYAVGTRRSTNFYSQEIVCLTVIATKLATNFKLGS</sequence>
<accession>A0A4C1WZB3</accession>